<evidence type="ECO:0000256" key="4">
    <source>
        <dbReference type="ARBA" id="ARBA00022807"/>
    </source>
</evidence>
<evidence type="ECO:0000256" key="2">
    <source>
        <dbReference type="ARBA" id="ARBA00022670"/>
    </source>
</evidence>
<evidence type="ECO:0000256" key="1">
    <source>
        <dbReference type="ARBA" id="ARBA00007074"/>
    </source>
</evidence>
<dbReference type="RefSeq" id="WP_039243819.1">
    <property type="nucleotide sequence ID" value="NZ_JWSY01000003.1"/>
</dbReference>
<dbReference type="Pfam" id="PF00877">
    <property type="entry name" value="NLPC_P60"/>
    <property type="match status" value="1"/>
</dbReference>
<protein>
    <submittedName>
        <fullName evidence="6">Glycoside hydrolase</fullName>
    </submittedName>
</protein>
<reference evidence="6 7" key="1">
    <citation type="submission" date="2014-12" db="EMBL/GenBank/DDBJ databases">
        <title>Genome sequencing of Brevundimonas nasdae TPW30.</title>
        <authorList>
            <person name="Tan P.W."/>
            <person name="Chan K.-G."/>
        </authorList>
    </citation>
    <scope>NUCLEOTIDE SEQUENCE [LARGE SCALE GENOMIC DNA]</scope>
    <source>
        <strain evidence="6 7">TPW30</strain>
    </source>
</reference>
<organism evidence="6 7">
    <name type="scientific">Brevundimonas nasdae</name>
    <dbReference type="NCBI Taxonomy" id="172043"/>
    <lineage>
        <taxon>Bacteria</taxon>
        <taxon>Pseudomonadati</taxon>
        <taxon>Pseudomonadota</taxon>
        <taxon>Alphaproteobacteria</taxon>
        <taxon>Caulobacterales</taxon>
        <taxon>Caulobacteraceae</taxon>
        <taxon>Brevundimonas</taxon>
    </lineage>
</organism>
<dbReference type="InterPro" id="IPR051794">
    <property type="entry name" value="PG_Endopeptidase_C40"/>
</dbReference>
<comment type="caution">
    <text evidence="6">The sequence shown here is derived from an EMBL/GenBank/DDBJ whole genome shotgun (WGS) entry which is preliminary data.</text>
</comment>
<comment type="similarity">
    <text evidence="1">Belongs to the peptidase C40 family.</text>
</comment>
<dbReference type="PANTHER" id="PTHR47359:SF3">
    <property type="entry name" value="NLP_P60 DOMAIN-CONTAINING PROTEIN-RELATED"/>
    <property type="match status" value="1"/>
</dbReference>
<feature type="domain" description="NlpC/P60" evidence="5">
    <location>
        <begin position="132"/>
        <end position="259"/>
    </location>
</feature>
<name>A0A0B4E2B2_9CAUL</name>
<dbReference type="EMBL" id="JWSY01000003">
    <property type="protein sequence ID" value="KIC60728.1"/>
    <property type="molecule type" value="Genomic_DNA"/>
</dbReference>
<evidence type="ECO:0000259" key="5">
    <source>
        <dbReference type="PROSITE" id="PS51935"/>
    </source>
</evidence>
<dbReference type="InterPro" id="IPR000064">
    <property type="entry name" value="NLP_P60_dom"/>
</dbReference>
<dbReference type="InterPro" id="IPR041382">
    <property type="entry name" value="SH3_16"/>
</dbReference>
<keyword evidence="3 6" id="KW-0378">Hydrolase</keyword>
<dbReference type="STRING" id="172043.RM53_01115"/>
<dbReference type="GO" id="GO:0008234">
    <property type="term" value="F:cysteine-type peptidase activity"/>
    <property type="evidence" value="ECO:0007669"/>
    <property type="project" value="UniProtKB-KW"/>
</dbReference>
<dbReference type="Proteomes" id="UP000031166">
    <property type="component" value="Unassembled WGS sequence"/>
</dbReference>
<dbReference type="Gene3D" id="3.90.1720.10">
    <property type="entry name" value="endopeptidase domain like (from Nostoc punctiforme)"/>
    <property type="match status" value="1"/>
</dbReference>
<evidence type="ECO:0000256" key="3">
    <source>
        <dbReference type="ARBA" id="ARBA00022801"/>
    </source>
</evidence>
<dbReference type="AlphaFoldDB" id="A0A0B4E2B2"/>
<sequence length="260" mass="27659">MTDVLDLLPPGDRLVRPDLAEQALEGLVRADAYRATEAMHCRVAVADILSDVDGRIDQLLHGEIFDVLDRANGRAWGRARRDGVVGWVVLDSLSAGAPLATHWIAAVDAALPLNALVVEAKDVAEADLKPIGAFEADLVAVAERLLGRPHELGARSSISTDCSGLVQQALLACGLPGPRRSDAQARLGRAASSSDLQRGDIVVWLAPNDDHDWTGHSALMLDGERIIHATGGKGVVIETLAEVEARLIAEGFATAVFRRL</sequence>
<dbReference type="Pfam" id="PF18348">
    <property type="entry name" value="SH3_16"/>
    <property type="match status" value="1"/>
</dbReference>
<accession>A0A0B4E2B2</accession>
<keyword evidence="4" id="KW-0788">Thiol protease</keyword>
<dbReference type="SUPFAM" id="SSF54001">
    <property type="entry name" value="Cysteine proteinases"/>
    <property type="match status" value="1"/>
</dbReference>
<evidence type="ECO:0000313" key="7">
    <source>
        <dbReference type="Proteomes" id="UP000031166"/>
    </source>
</evidence>
<dbReference type="PANTHER" id="PTHR47359">
    <property type="entry name" value="PEPTIDOGLYCAN DL-ENDOPEPTIDASE CWLO"/>
    <property type="match status" value="1"/>
</dbReference>
<dbReference type="InterPro" id="IPR038765">
    <property type="entry name" value="Papain-like_cys_pep_sf"/>
</dbReference>
<gene>
    <name evidence="6" type="ORF">RM53_01115</name>
</gene>
<dbReference type="PROSITE" id="PS51935">
    <property type="entry name" value="NLPC_P60"/>
    <property type="match status" value="1"/>
</dbReference>
<dbReference type="GO" id="GO:0006508">
    <property type="term" value="P:proteolysis"/>
    <property type="evidence" value="ECO:0007669"/>
    <property type="project" value="UniProtKB-KW"/>
</dbReference>
<proteinExistence type="inferred from homology"/>
<evidence type="ECO:0000313" key="6">
    <source>
        <dbReference type="EMBL" id="KIC60728.1"/>
    </source>
</evidence>
<keyword evidence="2" id="KW-0645">Protease</keyword>